<reference evidence="3 4" key="1">
    <citation type="submission" date="2021-07" db="EMBL/GenBank/DDBJ databases">
        <title>Clostridium weizhouense sp. nov., an anaerobic bacterium isolated from activated sludge of Petroleum wastewater.</title>
        <authorList>
            <person name="Li Q."/>
        </authorList>
    </citation>
    <scope>NUCLEOTIDE SEQUENCE [LARGE SCALE GENOMIC DNA]</scope>
    <source>
        <strain evidence="3 4">YB-6</strain>
    </source>
</reference>
<dbReference type="Gene3D" id="3.40.50.620">
    <property type="entry name" value="HUPs"/>
    <property type="match status" value="1"/>
</dbReference>
<dbReference type="EMBL" id="JAHXPT010000015">
    <property type="protein sequence ID" value="MBW6411569.1"/>
    <property type="molecule type" value="Genomic_DNA"/>
</dbReference>
<name>A0ABS7ASC8_9CLOT</name>
<dbReference type="InterPro" id="IPR014729">
    <property type="entry name" value="Rossmann-like_a/b/a_fold"/>
</dbReference>
<dbReference type="InterPro" id="IPR006015">
    <property type="entry name" value="Universal_stress_UspA"/>
</dbReference>
<keyword evidence="4" id="KW-1185">Reference proteome</keyword>
<evidence type="ECO:0000256" key="1">
    <source>
        <dbReference type="ARBA" id="ARBA00008791"/>
    </source>
</evidence>
<gene>
    <name evidence="3" type="ORF">KYD98_15900</name>
</gene>
<proteinExistence type="inferred from homology"/>
<dbReference type="SUPFAM" id="SSF52402">
    <property type="entry name" value="Adenine nucleotide alpha hydrolases-like"/>
    <property type="match status" value="1"/>
</dbReference>
<dbReference type="PRINTS" id="PR01438">
    <property type="entry name" value="UNVRSLSTRESS"/>
</dbReference>
<dbReference type="RefSeq" id="WP_219781029.1">
    <property type="nucleotide sequence ID" value="NZ_JAHXPT010000015.1"/>
</dbReference>
<comment type="caution">
    <text evidence="3">The sequence shown here is derived from an EMBL/GenBank/DDBJ whole genome shotgun (WGS) entry which is preliminary data.</text>
</comment>
<comment type="similarity">
    <text evidence="1">Belongs to the universal stress protein A family.</text>
</comment>
<dbReference type="PANTHER" id="PTHR46268">
    <property type="entry name" value="STRESS RESPONSE PROTEIN NHAX"/>
    <property type="match status" value="1"/>
</dbReference>
<dbReference type="CDD" id="cd00293">
    <property type="entry name" value="USP-like"/>
    <property type="match status" value="1"/>
</dbReference>
<sequence>MKKILVPIDGSERSMKSLEFIKGLFPKDTIELTIMHVQELVFMNGMMIINEFENSKQLGQRIVDVASERMKEYSPKTYLSFGYAGEEIIKKSRDDDTDIIVMTKSTKRGLTKMIGSVATFVVKHTKCIVMIIPE</sequence>
<evidence type="ECO:0000313" key="3">
    <source>
        <dbReference type="EMBL" id="MBW6411569.1"/>
    </source>
</evidence>
<dbReference type="Proteomes" id="UP001519921">
    <property type="component" value="Unassembled WGS sequence"/>
</dbReference>
<evidence type="ECO:0000259" key="2">
    <source>
        <dbReference type="Pfam" id="PF00582"/>
    </source>
</evidence>
<dbReference type="PANTHER" id="PTHR46268:SF6">
    <property type="entry name" value="UNIVERSAL STRESS PROTEIN UP12"/>
    <property type="match status" value="1"/>
</dbReference>
<protein>
    <submittedName>
        <fullName evidence="3">Universal stress protein</fullName>
    </submittedName>
</protein>
<accession>A0ABS7ASC8</accession>
<evidence type="ECO:0000313" key="4">
    <source>
        <dbReference type="Proteomes" id="UP001519921"/>
    </source>
</evidence>
<dbReference type="InterPro" id="IPR006016">
    <property type="entry name" value="UspA"/>
</dbReference>
<dbReference type="Pfam" id="PF00582">
    <property type="entry name" value="Usp"/>
    <property type="match status" value="1"/>
</dbReference>
<feature type="domain" description="UspA" evidence="2">
    <location>
        <begin position="1"/>
        <end position="133"/>
    </location>
</feature>
<organism evidence="3 4">
    <name type="scientific">Clostridium weizhouense</name>
    <dbReference type="NCBI Taxonomy" id="2859781"/>
    <lineage>
        <taxon>Bacteria</taxon>
        <taxon>Bacillati</taxon>
        <taxon>Bacillota</taxon>
        <taxon>Clostridia</taxon>
        <taxon>Eubacteriales</taxon>
        <taxon>Clostridiaceae</taxon>
        <taxon>Clostridium</taxon>
    </lineage>
</organism>